<dbReference type="RefSeq" id="WP_132882507.1">
    <property type="nucleotide sequence ID" value="NZ_JBBGZA010000001.1"/>
</dbReference>
<keyword evidence="1" id="KW-1133">Transmembrane helix</keyword>
<proteinExistence type="predicted"/>
<evidence type="ECO:0000313" key="2">
    <source>
        <dbReference type="EMBL" id="MEJ5094151.1"/>
    </source>
</evidence>
<accession>A0ABU8Q337</accession>
<comment type="caution">
    <text evidence="2">The sequence shown here is derived from an EMBL/GenBank/DDBJ whole genome shotgun (WGS) entry which is preliminary data.</text>
</comment>
<dbReference type="EMBL" id="JBBGZA010000001">
    <property type="protein sequence ID" value="MEJ5094151.1"/>
    <property type="molecule type" value="Genomic_DNA"/>
</dbReference>
<organism evidence="2 3">
    <name type="scientific">Sphingomonas molluscorum</name>
    <dbReference type="NCBI Taxonomy" id="418184"/>
    <lineage>
        <taxon>Bacteria</taxon>
        <taxon>Pseudomonadati</taxon>
        <taxon>Pseudomonadota</taxon>
        <taxon>Alphaproteobacteria</taxon>
        <taxon>Sphingomonadales</taxon>
        <taxon>Sphingomonadaceae</taxon>
        <taxon>Sphingomonas</taxon>
    </lineage>
</organism>
<keyword evidence="1" id="KW-0472">Membrane</keyword>
<evidence type="ECO:0000313" key="3">
    <source>
        <dbReference type="Proteomes" id="UP001380365"/>
    </source>
</evidence>
<feature type="transmembrane region" description="Helical" evidence="1">
    <location>
        <begin position="12"/>
        <end position="32"/>
    </location>
</feature>
<gene>
    <name evidence="2" type="ORF">WH159_06315</name>
</gene>
<name>A0ABU8Q337_9SPHN</name>
<sequence>MDFLINSLSAVMATVAGALILANVLVVLATLLHQRRAAMRFLSHFSKVVSMLRLSDSFTQSRPYRHR</sequence>
<dbReference type="Proteomes" id="UP001380365">
    <property type="component" value="Unassembled WGS sequence"/>
</dbReference>
<protein>
    <submittedName>
        <fullName evidence="2">Uncharacterized protein</fullName>
    </submittedName>
</protein>
<reference evidence="2 3" key="1">
    <citation type="submission" date="2023-12" db="EMBL/GenBank/DDBJ databases">
        <title>Gut-associated functions are favored during microbiome assembly across C. elegans life.</title>
        <authorList>
            <person name="Zimmermann J."/>
        </authorList>
    </citation>
    <scope>NUCLEOTIDE SEQUENCE [LARGE SCALE GENOMIC DNA]</scope>
    <source>
        <strain evidence="2 3">JUb134</strain>
    </source>
</reference>
<keyword evidence="3" id="KW-1185">Reference proteome</keyword>
<evidence type="ECO:0000256" key="1">
    <source>
        <dbReference type="SAM" id="Phobius"/>
    </source>
</evidence>
<keyword evidence="1" id="KW-0812">Transmembrane</keyword>